<dbReference type="EMBL" id="SIHJ01000001">
    <property type="protein sequence ID" value="TWT35844.1"/>
    <property type="molecule type" value="Genomic_DNA"/>
</dbReference>
<organism evidence="5 6">
    <name type="scientific">Posidoniimonas corsicana</name>
    <dbReference type="NCBI Taxonomy" id="1938618"/>
    <lineage>
        <taxon>Bacteria</taxon>
        <taxon>Pseudomonadati</taxon>
        <taxon>Planctomycetota</taxon>
        <taxon>Planctomycetia</taxon>
        <taxon>Pirellulales</taxon>
        <taxon>Lacipirellulaceae</taxon>
        <taxon>Posidoniimonas</taxon>
    </lineage>
</organism>
<proteinExistence type="predicted"/>
<evidence type="ECO:0000313" key="5">
    <source>
        <dbReference type="EMBL" id="TWT35844.1"/>
    </source>
</evidence>
<dbReference type="Pfam" id="PF01638">
    <property type="entry name" value="HxlR"/>
    <property type="match status" value="1"/>
</dbReference>
<evidence type="ECO:0000313" key="6">
    <source>
        <dbReference type="Proteomes" id="UP000316714"/>
    </source>
</evidence>
<keyword evidence="1" id="KW-0805">Transcription regulation</keyword>
<dbReference type="InterPro" id="IPR036390">
    <property type="entry name" value="WH_DNA-bd_sf"/>
</dbReference>
<feature type="domain" description="HTH hxlR-type" evidence="4">
    <location>
        <begin position="12"/>
        <end position="110"/>
    </location>
</feature>
<evidence type="ECO:0000259" key="4">
    <source>
        <dbReference type="PROSITE" id="PS51118"/>
    </source>
</evidence>
<name>A0A5C5VB47_9BACT</name>
<dbReference type="PROSITE" id="PS51118">
    <property type="entry name" value="HTH_HXLR"/>
    <property type="match status" value="1"/>
</dbReference>
<sequence length="116" mass="13062">MAKKQTGRRASCPVETTLGVIGGQWKVLVIHFLLDGPRRFGELSRLLGSISARTLSKQLRELEADEVVSRKDYQEILPRVEYSLTPLGESLKPVLQAMEAWGASVEKKSENRRRRG</sequence>
<dbReference type="InterPro" id="IPR036388">
    <property type="entry name" value="WH-like_DNA-bd_sf"/>
</dbReference>
<dbReference type="GO" id="GO:0003677">
    <property type="term" value="F:DNA binding"/>
    <property type="evidence" value="ECO:0007669"/>
    <property type="project" value="UniProtKB-KW"/>
</dbReference>
<protein>
    <submittedName>
        <fullName evidence="5">Putative HTH-type transcriptional regulator YybR</fullName>
    </submittedName>
</protein>
<accession>A0A5C5VB47</accession>
<keyword evidence="2" id="KW-0238">DNA-binding</keyword>
<dbReference type="PANTHER" id="PTHR33204:SF29">
    <property type="entry name" value="TRANSCRIPTIONAL REGULATOR"/>
    <property type="match status" value="1"/>
</dbReference>
<dbReference type="Gene3D" id="1.10.10.10">
    <property type="entry name" value="Winged helix-like DNA-binding domain superfamily/Winged helix DNA-binding domain"/>
    <property type="match status" value="1"/>
</dbReference>
<dbReference type="OrthoDB" id="9791143at2"/>
<evidence type="ECO:0000256" key="1">
    <source>
        <dbReference type="ARBA" id="ARBA00023015"/>
    </source>
</evidence>
<gene>
    <name evidence="5" type="primary">yybR_2</name>
    <name evidence="5" type="ORF">KOR34_07390</name>
</gene>
<dbReference type="Proteomes" id="UP000316714">
    <property type="component" value="Unassembled WGS sequence"/>
</dbReference>
<dbReference type="GO" id="GO:0006355">
    <property type="term" value="P:regulation of DNA-templated transcription"/>
    <property type="evidence" value="ECO:0007669"/>
    <property type="project" value="UniProtKB-ARBA"/>
</dbReference>
<keyword evidence="3" id="KW-0804">Transcription</keyword>
<dbReference type="InterPro" id="IPR002577">
    <property type="entry name" value="HTH_HxlR"/>
</dbReference>
<dbReference type="CDD" id="cd00090">
    <property type="entry name" value="HTH_ARSR"/>
    <property type="match status" value="1"/>
</dbReference>
<dbReference type="AlphaFoldDB" id="A0A5C5VB47"/>
<dbReference type="PANTHER" id="PTHR33204">
    <property type="entry name" value="TRANSCRIPTIONAL REGULATOR, MARR FAMILY"/>
    <property type="match status" value="1"/>
</dbReference>
<comment type="caution">
    <text evidence="5">The sequence shown here is derived from an EMBL/GenBank/DDBJ whole genome shotgun (WGS) entry which is preliminary data.</text>
</comment>
<evidence type="ECO:0000256" key="2">
    <source>
        <dbReference type="ARBA" id="ARBA00023125"/>
    </source>
</evidence>
<dbReference type="InterPro" id="IPR011991">
    <property type="entry name" value="ArsR-like_HTH"/>
</dbReference>
<reference evidence="5 6" key="1">
    <citation type="submission" date="2019-02" db="EMBL/GenBank/DDBJ databases">
        <title>Deep-cultivation of Planctomycetes and their phenomic and genomic characterization uncovers novel biology.</title>
        <authorList>
            <person name="Wiegand S."/>
            <person name="Jogler M."/>
            <person name="Boedeker C."/>
            <person name="Pinto D."/>
            <person name="Vollmers J."/>
            <person name="Rivas-Marin E."/>
            <person name="Kohn T."/>
            <person name="Peeters S.H."/>
            <person name="Heuer A."/>
            <person name="Rast P."/>
            <person name="Oberbeckmann S."/>
            <person name="Bunk B."/>
            <person name="Jeske O."/>
            <person name="Meyerdierks A."/>
            <person name="Storesund J.E."/>
            <person name="Kallscheuer N."/>
            <person name="Luecker S."/>
            <person name="Lage O.M."/>
            <person name="Pohl T."/>
            <person name="Merkel B.J."/>
            <person name="Hornburger P."/>
            <person name="Mueller R.-W."/>
            <person name="Bruemmer F."/>
            <person name="Labrenz M."/>
            <person name="Spormann A.M."/>
            <person name="Op Den Camp H."/>
            <person name="Overmann J."/>
            <person name="Amann R."/>
            <person name="Jetten M.S.M."/>
            <person name="Mascher T."/>
            <person name="Medema M.H."/>
            <person name="Devos D.P."/>
            <person name="Kaster A.-K."/>
            <person name="Ovreas L."/>
            <person name="Rohde M."/>
            <person name="Galperin M.Y."/>
            <person name="Jogler C."/>
        </authorList>
    </citation>
    <scope>NUCLEOTIDE SEQUENCE [LARGE SCALE GENOMIC DNA]</scope>
    <source>
        <strain evidence="5 6">KOR34</strain>
    </source>
</reference>
<evidence type="ECO:0000256" key="3">
    <source>
        <dbReference type="ARBA" id="ARBA00023163"/>
    </source>
</evidence>
<keyword evidence="6" id="KW-1185">Reference proteome</keyword>
<dbReference type="SUPFAM" id="SSF46785">
    <property type="entry name" value="Winged helix' DNA-binding domain"/>
    <property type="match status" value="1"/>
</dbReference>